<evidence type="ECO:0000256" key="2">
    <source>
        <dbReference type="ARBA" id="ARBA00004687"/>
    </source>
</evidence>
<dbReference type="EC" id="2.4.1.-" evidence="12"/>
<comment type="similarity">
    <text evidence="10">Belongs to the glycosyltransferase 22 family. PIGZ subfamily.</text>
</comment>
<feature type="transmembrane region" description="Helical" evidence="12">
    <location>
        <begin position="408"/>
        <end position="431"/>
    </location>
</feature>
<gene>
    <name evidence="14" type="ORF">GSLYS_00017171001</name>
</gene>
<evidence type="ECO:0000256" key="13">
    <source>
        <dbReference type="SAM" id="MobiDB-lite"/>
    </source>
</evidence>
<keyword evidence="15" id="KW-1185">Reference proteome</keyword>
<keyword evidence="5" id="KW-0808">Transferase</keyword>
<feature type="transmembrane region" description="Helical" evidence="12">
    <location>
        <begin position="139"/>
        <end position="159"/>
    </location>
</feature>
<protein>
    <recommendedName>
        <fullName evidence="12">Mannosyltransferase</fullName>
        <ecNumber evidence="12">2.4.1.-</ecNumber>
    </recommendedName>
</protein>
<dbReference type="PANTHER" id="PTHR22760:SF3">
    <property type="entry name" value="GPI MANNOSYLTRANSFERASE 4"/>
    <property type="match status" value="1"/>
</dbReference>
<evidence type="ECO:0000256" key="10">
    <source>
        <dbReference type="ARBA" id="ARBA00038466"/>
    </source>
</evidence>
<dbReference type="SUPFAM" id="SSF48452">
    <property type="entry name" value="TPR-like"/>
    <property type="match status" value="1"/>
</dbReference>
<evidence type="ECO:0000256" key="8">
    <source>
        <dbReference type="ARBA" id="ARBA00022989"/>
    </source>
</evidence>
<comment type="pathway">
    <text evidence="2">Glycolipid biosynthesis; glycosylphosphatidylinositol-anchor biosynthesis.</text>
</comment>
<evidence type="ECO:0000256" key="7">
    <source>
        <dbReference type="ARBA" id="ARBA00022824"/>
    </source>
</evidence>
<evidence type="ECO:0000313" key="14">
    <source>
        <dbReference type="EMBL" id="CAL1543637.1"/>
    </source>
</evidence>
<keyword evidence="8 12" id="KW-1133">Transmembrane helix</keyword>
<feature type="transmembrane region" description="Helical" evidence="12">
    <location>
        <begin position="351"/>
        <end position="374"/>
    </location>
</feature>
<comment type="subcellular location">
    <subcellularLocation>
        <location evidence="1 12">Endoplasmic reticulum membrane</location>
        <topology evidence="1 12">Multi-pass membrane protein</topology>
    </subcellularLocation>
</comment>
<dbReference type="InterPro" id="IPR005599">
    <property type="entry name" value="GPI_mannosylTrfase"/>
</dbReference>
<keyword evidence="3" id="KW-0337">GPI-anchor biosynthesis</keyword>
<name>A0AAV2IA03_LYMST</name>
<dbReference type="Pfam" id="PF03901">
    <property type="entry name" value="Glyco_transf_22"/>
    <property type="match status" value="1"/>
</dbReference>
<evidence type="ECO:0000256" key="9">
    <source>
        <dbReference type="ARBA" id="ARBA00023136"/>
    </source>
</evidence>
<dbReference type="GO" id="GO:0000026">
    <property type="term" value="F:alpha-1,2-mannosyltransferase activity"/>
    <property type="evidence" value="ECO:0007669"/>
    <property type="project" value="TreeGrafter"/>
</dbReference>
<dbReference type="EMBL" id="CAXITT010000567">
    <property type="protein sequence ID" value="CAL1543637.1"/>
    <property type="molecule type" value="Genomic_DNA"/>
</dbReference>
<dbReference type="PROSITE" id="PS50005">
    <property type="entry name" value="TPR"/>
    <property type="match status" value="1"/>
</dbReference>
<keyword evidence="11" id="KW-0802">TPR repeat</keyword>
<keyword evidence="6 12" id="KW-0812">Transmembrane</keyword>
<evidence type="ECO:0000313" key="15">
    <source>
        <dbReference type="Proteomes" id="UP001497497"/>
    </source>
</evidence>
<comment type="caution">
    <text evidence="14">The sequence shown here is derived from an EMBL/GenBank/DDBJ whole genome shotgun (WGS) entry which is preliminary data.</text>
</comment>
<feature type="transmembrane region" description="Helical" evidence="12">
    <location>
        <begin position="205"/>
        <end position="228"/>
    </location>
</feature>
<sequence length="790" mass="88593">MGRRGRLQSSEVAVGDVTAKKIAPSGKQKLPQNGRRISSSKQESPGEGTKLMFPLCTPLLVAVVTLACRVFYVIKPQNWWMVHPDEVYQSVEVAHMELYGYGFRTYEFSPVESVDDVTKYRRMELQQEMYAMRSPIAPYYYVLVGWMTSCAGLTVNPYLLWRIAHVVVSSVLPLAVSSYASKLYSSPDVGSIAAILVATSVHLNVFGTHCFLHSFLAPFTFFSLALFLHHRKNGDVTQKNQNGCEARPENMKLNGFSEKEMDQSDHSAQNRACDGDWHHIGNGKVSSNQFKTQLPCQTVCREDDCMKKRLLSATFLMGITSYIRPDVILIYSLNFVLFSKLRHSAHNGRKWIVLTGLSASLLVGLGSDFCYYGSGVVTPLNWVKFNVIKDLSTVIFGKMDGLMYVSDFLLHNPGTAFLLVFCLIVQAAVFIRHNTDSCSRRKTSTIPNGNSHTYDIEIKSNENIRTSTWRSLALWLLPLLVYSFNGHKELRFIHDVIVLVFVHVSVVLAGLTAVITSTKVARAVLGLTVAVFVFSQWQVFPTSDNNTKWVYQKVDGVQDVNACIRYVSSQNDVTGVFYDSNLHMTGGMTLLHHDVTIMAMMIGGFYEFGPQARKNLTYPAGLLPGKRLKSVNEFTQASNYVALANAQASVRIIIKNKAYNYLVLRRDRKFFPTGFTNVFTAGNHRVLKRSSDARSERVLQEYLENIPLGTNATVMLHEGDVLFHMGRYEEASARFQHAISLDEKLVEAYLPLAICFSKLDKSSAAAAVQEKCQTVFTKEACTTPRKITRL</sequence>
<dbReference type="InterPro" id="IPR011990">
    <property type="entry name" value="TPR-like_helical_dom_sf"/>
</dbReference>
<dbReference type="Proteomes" id="UP001497497">
    <property type="component" value="Unassembled WGS sequence"/>
</dbReference>
<evidence type="ECO:0000256" key="12">
    <source>
        <dbReference type="RuleBase" id="RU363075"/>
    </source>
</evidence>
<evidence type="ECO:0000256" key="5">
    <source>
        <dbReference type="ARBA" id="ARBA00022679"/>
    </source>
</evidence>
<keyword evidence="7 12" id="KW-0256">Endoplasmic reticulum</keyword>
<feature type="region of interest" description="Disordered" evidence="13">
    <location>
        <begin position="20"/>
        <end position="48"/>
    </location>
</feature>
<keyword evidence="9 12" id="KW-0472">Membrane</keyword>
<feature type="transmembrane region" description="Helical" evidence="12">
    <location>
        <begin position="496"/>
        <end position="516"/>
    </location>
</feature>
<feature type="transmembrane region" description="Helical" evidence="12">
    <location>
        <begin position="523"/>
        <end position="540"/>
    </location>
</feature>
<organism evidence="14 15">
    <name type="scientific">Lymnaea stagnalis</name>
    <name type="common">Great pond snail</name>
    <name type="synonym">Helix stagnalis</name>
    <dbReference type="NCBI Taxonomy" id="6523"/>
    <lineage>
        <taxon>Eukaryota</taxon>
        <taxon>Metazoa</taxon>
        <taxon>Spiralia</taxon>
        <taxon>Lophotrochozoa</taxon>
        <taxon>Mollusca</taxon>
        <taxon>Gastropoda</taxon>
        <taxon>Heterobranchia</taxon>
        <taxon>Euthyneura</taxon>
        <taxon>Panpulmonata</taxon>
        <taxon>Hygrophila</taxon>
        <taxon>Lymnaeoidea</taxon>
        <taxon>Lymnaeidae</taxon>
        <taxon>Lymnaea</taxon>
    </lineage>
</organism>
<feature type="transmembrane region" description="Helical" evidence="12">
    <location>
        <begin position="51"/>
        <end position="74"/>
    </location>
</feature>
<evidence type="ECO:0000256" key="1">
    <source>
        <dbReference type="ARBA" id="ARBA00004477"/>
    </source>
</evidence>
<dbReference type="GO" id="GO:0006506">
    <property type="term" value="P:GPI anchor biosynthetic process"/>
    <property type="evidence" value="ECO:0007669"/>
    <property type="project" value="UniProtKB-KW"/>
</dbReference>
<dbReference type="AlphaFoldDB" id="A0AAV2IA03"/>
<keyword evidence="4 12" id="KW-0328">Glycosyltransferase</keyword>
<evidence type="ECO:0000256" key="3">
    <source>
        <dbReference type="ARBA" id="ARBA00022502"/>
    </source>
</evidence>
<reference evidence="14 15" key="1">
    <citation type="submission" date="2024-04" db="EMBL/GenBank/DDBJ databases">
        <authorList>
            <consortium name="Genoscope - CEA"/>
            <person name="William W."/>
        </authorList>
    </citation>
    <scope>NUCLEOTIDE SEQUENCE [LARGE SCALE GENOMIC DNA]</scope>
</reference>
<dbReference type="Gene3D" id="1.25.40.10">
    <property type="entry name" value="Tetratricopeptide repeat domain"/>
    <property type="match status" value="1"/>
</dbReference>
<feature type="repeat" description="TPR" evidence="11">
    <location>
        <begin position="712"/>
        <end position="745"/>
    </location>
</feature>
<dbReference type="InterPro" id="IPR019734">
    <property type="entry name" value="TPR_rpt"/>
</dbReference>
<evidence type="ECO:0000256" key="6">
    <source>
        <dbReference type="ARBA" id="ARBA00022692"/>
    </source>
</evidence>
<feature type="transmembrane region" description="Helical" evidence="12">
    <location>
        <begin position="467"/>
        <end position="484"/>
    </location>
</feature>
<proteinExistence type="inferred from homology"/>
<evidence type="ECO:0000256" key="4">
    <source>
        <dbReference type="ARBA" id="ARBA00022676"/>
    </source>
</evidence>
<accession>A0AAV2IA03</accession>
<dbReference type="PANTHER" id="PTHR22760">
    <property type="entry name" value="GLYCOSYLTRANSFERASE"/>
    <property type="match status" value="1"/>
</dbReference>
<feature type="transmembrane region" description="Helical" evidence="12">
    <location>
        <begin position="590"/>
        <end position="608"/>
    </location>
</feature>
<evidence type="ECO:0000256" key="11">
    <source>
        <dbReference type="PROSITE-ProRule" id="PRU00339"/>
    </source>
</evidence>
<dbReference type="GO" id="GO:0005789">
    <property type="term" value="C:endoplasmic reticulum membrane"/>
    <property type="evidence" value="ECO:0007669"/>
    <property type="project" value="UniProtKB-SubCell"/>
</dbReference>